<keyword evidence="2" id="KW-1185">Reference proteome</keyword>
<proteinExistence type="predicted"/>
<name>A0ABV6BE52_9GAMM</name>
<reference evidence="1 2" key="1">
    <citation type="submission" date="2024-09" db="EMBL/GenBank/DDBJ databases">
        <authorList>
            <person name="Sun Q."/>
            <person name="Mori K."/>
        </authorList>
    </citation>
    <scope>NUCLEOTIDE SEQUENCE [LARGE SCALE GENOMIC DNA]</scope>
    <source>
        <strain evidence="1 2">KCTC 23315</strain>
    </source>
</reference>
<evidence type="ECO:0008006" key="3">
    <source>
        <dbReference type="Google" id="ProtNLM"/>
    </source>
</evidence>
<dbReference type="Proteomes" id="UP001589813">
    <property type="component" value="Unassembled WGS sequence"/>
</dbReference>
<sequence>MLNLWEHTNPLESGTTARADQVNFKFDGIAVSFRGIEEYLDKRVINLPPSFTGNAYIPNKTLADAIVWFNPAGDIDVYSMTVFHQNVTDTASNAASALDSKNKAAISEANARQSELSAAASAELAQGAAVTVAGSAFFASLWNAGTGAFPAPPGSGGSSMWQASSNGTGATAAIKAGDLIIWDIIASTYRHFAGAARVIALEAQVNTLNTTLNDRINYLEAIALAGNKA</sequence>
<dbReference type="RefSeq" id="WP_377241385.1">
    <property type="nucleotide sequence ID" value="NZ_JBHLXP010000001.1"/>
</dbReference>
<protein>
    <recommendedName>
        <fullName evidence="3">DUF1983 domain-containing protein</fullName>
    </recommendedName>
</protein>
<organism evidence="1 2">
    <name type="scientific">Rheinheimera tilapiae</name>
    <dbReference type="NCBI Taxonomy" id="875043"/>
    <lineage>
        <taxon>Bacteria</taxon>
        <taxon>Pseudomonadati</taxon>
        <taxon>Pseudomonadota</taxon>
        <taxon>Gammaproteobacteria</taxon>
        <taxon>Chromatiales</taxon>
        <taxon>Chromatiaceae</taxon>
        <taxon>Rheinheimera</taxon>
    </lineage>
</organism>
<dbReference type="EMBL" id="JBHLXP010000001">
    <property type="protein sequence ID" value="MFC0047798.1"/>
    <property type="molecule type" value="Genomic_DNA"/>
</dbReference>
<gene>
    <name evidence="1" type="ORF">ACFFJP_05820</name>
</gene>
<evidence type="ECO:0000313" key="2">
    <source>
        <dbReference type="Proteomes" id="UP001589813"/>
    </source>
</evidence>
<comment type="caution">
    <text evidence="1">The sequence shown here is derived from an EMBL/GenBank/DDBJ whole genome shotgun (WGS) entry which is preliminary data.</text>
</comment>
<evidence type="ECO:0000313" key="1">
    <source>
        <dbReference type="EMBL" id="MFC0047798.1"/>
    </source>
</evidence>
<accession>A0ABV6BE52</accession>